<sequence>MIRCWLWDKVGMEGQHDRSRRPSQDTEATGTSAETGRRKGGQAGNGARV</sequence>
<evidence type="ECO:0000256" key="1">
    <source>
        <dbReference type="SAM" id="MobiDB-lite"/>
    </source>
</evidence>
<dbReference type="AlphaFoldDB" id="A0A5B7JIJ8"/>
<evidence type="ECO:0000313" key="3">
    <source>
        <dbReference type="Proteomes" id="UP000324222"/>
    </source>
</evidence>
<feature type="compositionally biased region" description="Polar residues" evidence="1">
    <location>
        <begin position="25"/>
        <end position="34"/>
    </location>
</feature>
<dbReference type="Proteomes" id="UP000324222">
    <property type="component" value="Unassembled WGS sequence"/>
</dbReference>
<evidence type="ECO:0000313" key="2">
    <source>
        <dbReference type="EMBL" id="MPC97921.1"/>
    </source>
</evidence>
<protein>
    <submittedName>
        <fullName evidence="2">Uncharacterized protein</fullName>
    </submittedName>
</protein>
<reference evidence="2 3" key="1">
    <citation type="submission" date="2019-05" db="EMBL/GenBank/DDBJ databases">
        <title>Another draft genome of Portunus trituberculatus and its Hox gene families provides insights of decapod evolution.</title>
        <authorList>
            <person name="Jeong J.-H."/>
            <person name="Song I."/>
            <person name="Kim S."/>
            <person name="Choi T."/>
            <person name="Kim D."/>
            <person name="Ryu S."/>
            <person name="Kim W."/>
        </authorList>
    </citation>
    <scope>NUCLEOTIDE SEQUENCE [LARGE SCALE GENOMIC DNA]</scope>
    <source>
        <tissue evidence="2">Muscle</tissue>
    </source>
</reference>
<accession>A0A5B7JIJ8</accession>
<feature type="region of interest" description="Disordered" evidence="1">
    <location>
        <begin position="7"/>
        <end position="49"/>
    </location>
</feature>
<gene>
    <name evidence="2" type="ORF">E2C01_093266</name>
</gene>
<feature type="compositionally biased region" description="Basic and acidic residues" evidence="1">
    <location>
        <begin position="10"/>
        <end position="24"/>
    </location>
</feature>
<organism evidence="2 3">
    <name type="scientific">Portunus trituberculatus</name>
    <name type="common">Swimming crab</name>
    <name type="synonym">Neptunus trituberculatus</name>
    <dbReference type="NCBI Taxonomy" id="210409"/>
    <lineage>
        <taxon>Eukaryota</taxon>
        <taxon>Metazoa</taxon>
        <taxon>Ecdysozoa</taxon>
        <taxon>Arthropoda</taxon>
        <taxon>Crustacea</taxon>
        <taxon>Multicrustacea</taxon>
        <taxon>Malacostraca</taxon>
        <taxon>Eumalacostraca</taxon>
        <taxon>Eucarida</taxon>
        <taxon>Decapoda</taxon>
        <taxon>Pleocyemata</taxon>
        <taxon>Brachyura</taxon>
        <taxon>Eubrachyura</taxon>
        <taxon>Portunoidea</taxon>
        <taxon>Portunidae</taxon>
        <taxon>Portuninae</taxon>
        <taxon>Portunus</taxon>
    </lineage>
</organism>
<keyword evidence="3" id="KW-1185">Reference proteome</keyword>
<comment type="caution">
    <text evidence="2">The sequence shown here is derived from an EMBL/GenBank/DDBJ whole genome shotgun (WGS) entry which is preliminary data.</text>
</comment>
<dbReference type="EMBL" id="VSRR010112054">
    <property type="protein sequence ID" value="MPC97921.1"/>
    <property type="molecule type" value="Genomic_DNA"/>
</dbReference>
<proteinExistence type="predicted"/>
<name>A0A5B7JIJ8_PORTR</name>